<protein>
    <submittedName>
        <fullName evidence="5">Transcriptional regulator, HxlR family</fullName>
    </submittedName>
</protein>
<keyword evidence="6" id="KW-1185">Reference proteome</keyword>
<evidence type="ECO:0000256" key="1">
    <source>
        <dbReference type="ARBA" id="ARBA00023015"/>
    </source>
</evidence>
<dbReference type="Gene3D" id="1.10.10.10">
    <property type="entry name" value="Winged helix-like DNA-binding domain superfamily/Winged helix DNA-binding domain"/>
    <property type="match status" value="1"/>
</dbReference>
<proteinExistence type="predicted"/>
<reference evidence="5 6" key="1">
    <citation type="journal article" date="2013" name="PLoS ONE">
        <title>Enrichment and Genome Sequence of the Group I.1a Ammonia-Oxidizing Archaeon ?Ca. Nitrosotenuis uzonensis? Representing a Clade Globally.</title>
        <authorList>
            <person name="Lebedeva E.V."/>
            <person name="Hatzenpichler R."/>
            <person name="Pelletier E."/>
            <person name="Schuster N."/>
            <person name="Hauzmayer S."/>
            <person name="Bulaev A."/>
            <person name="Grigor'eva N.V."/>
            <person name="Galushko A."/>
            <person name="Schmid M."/>
            <person name="Palatinszky M."/>
            <person name="Le Paslier D."/>
            <person name="Daims H."/>
            <person name="Wagner M."/>
        </authorList>
    </citation>
    <scope>NUCLEOTIDE SEQUENCE [LARGE SCALE GENOMIC DNA]</scope>
    <source>
        <strain evidence="5 6">N4</strain>
    </source>
</reference>
<organism evidence="5 6">
    <name type="scientific">Candidatus Nitrosotenuis uzonensis</name>
    <dbReference type="NCBI Taxonomy" id="1407055"/>
    <lineage>
        <taxon>Archaea</taxon>
        <taxon>Nitrososphaerota</taxon>
        <taxon>Candidatus Nitrosotenuis</taxon>
    </lineage>
</organism>
<evidence type="ECO:0000259" key="4">
    <source>
        <dbReference type="PROSITE" id="PS51118"/>
    </source>
</evidence>
<dbReference type="EMBL" id="CBTY010000009">
    <property type="protein sequence ID" value="CDI05961.1"/>
    <property type="molecule type" value="Genomic_DNA"/>
</dbReference>
<dbReference type="GO" id="GO:0003677">
    <property type="term" value="F:DNA binding"/>
    <property type="evidence" value="ECO:0007669"/>
    <property type="project" value="UniProtKB-KW"/>
</dbReference>
<dbReference type="InterPro" id="IPR036388">
    <property type="entry name" value="WH-like_DNA-bd_sf"/>
</dbReference>
<dbReference type="OrthoDB" id="10490at2157"/>
<keyword evidence="3" id="KW-0804">Transcription</keyword>
<dbReference type="PROSITE" id="PS51118">
    <property type="entry name" value="HTH_HXLR"/>
    <property type="match status" value="1"/>
</dbReference>
<comment type="caution">
    <text evidence="5">The sequence shown here is derived from an EMBL/GenBank/DDBJ whole genome shotgun (WGS) entry which is preliminary data.</text>
</comment>
<keyword evidence="1" id="KW-0805">Transcription regulation</keyword>
<evidence type="ECO:0000256" key="3">
    <source>
        <dbReference type="ARBA" id="ARBA00023163"/>
    </source>
</evidence>
<name>V6ATB0_9ARCH</name>
<gene>
    <name evidence="5" type="ORF">NITUZ_40127</name>
</gene>
<sequence>MHSTDYIVPFLYEISNFIGKRWNFRVLWELRAHKKMRYNELLESLSGISPSTLAETLRYLEKESLIKRSVFGNNPPFKVEYSVTEKGLALIVASSSLVKWAIRKAL</sequence>
<evidence type="ECO:0000256" key="2">
    <source>
        <dbReference type="ARBA" id="ARBA00023125"/>
    </source>
</evidence>
<dbReference type="SUPFAM" id="SSF46785">
    <property type="entry name" value="Winged helix' DNA-binding domain"/>
    <property type="match status" value="1"/>
</dbReference>
<dbReference type="InterPro" id="IPR036390">
    <property type="entry name" value="WH_DNA-bd_sf"/>
</dbReference>
<keyword evidence="2" id="KW-0238">DNA-binding</keyword>
<evidence type="ECO:0000313" key="6">
    <source>
        <dbReference type="Proteomes" id="UP000018159"/>
    </source>
</evidence>
<dbReference type="PANTHER" id="PTHR33204">
    <property type="entry name" value="TRANSCRIPTIONAL REGULATOR, MARR FAMILY"/>
    <property type="match status" value="1"/>
</dbReference>
<accession>V6ATB0</accession>
<feature type="domain" description="HTH hxlR-type" evidence="4">
    <location>
        <begin position="8"/>
        <end position="106"/>
    </location>
</feature>
<evidence type="ECO:0000313" key="5">
    <source>
        <dbReference type="EMBL" id="CDI05961.1"/>
    </source>
</evidence>
<dbReference type="STRING" id="1407055.NITUZ_40127"/>
<dbReference type="Proteomes" id="UP000018159">
    <property type="component" value="Unassembled WGS sequence"/>
</dbReference>
<dbReference type="AlphaFoldDB" id="V6ATB0"/>
<dbReference type="Pfam" id="PF01638">
    <property type="entry name" value="HxlR"/>
    <property type="match status" value="1"/>
</dbReference>
<dbReference type="InterPro" id="IPR002577">
    <property type="entry name" value="HTH_HxlR"/>
</dbReference>
<dbReference type="PANTHER" id="PTHR33204:SF18">
    <property type="entry name" value="TRANSCRIPTIONAL REGULATORY PROTEIN"/>
    <property type="match status" value="1"/>
</dbReference>